<feature type="domain" description="Response regulatory" evidence="4">
    <location>
        <begin position="5"/>
        <end position="123"/>
    </location>
</feature>
<reference evidence="6" key="1">
    <citation type="journal article" date="2015" name="Genome Announc.">
        <title>High-Quality Draft Genome Sequence of Desulfovibrio carbinoliphilus FW-101-2B, an Organic Acid-Oxidizing Sulfate-Reducing Bacterium Isolated from Uranium(VI)-Contaminated Groundwater.</title>
        <authorList>
            <person name="Ramsay B.D."/>
            <person name="Hwang C."/>
            <person name="Woo H.L."/>
            <person name="Carroll S.L."/>
            <person name="Lucas S."/>
            <person name="Han J."/>
            <person name="Lapidus A.L."/>
            <person name="Cheng J.F."/>
            <person name="Goodwin L.A."/>
            <person name="Pitluck S."/>
            <person name="Peters L."/>
            <person name="Chertkov O."/>
            <person name="Held B."/>
            <person name="Detter J.C."/>
            <person name="Han C.S."/>
            <person name="Tapia R."/>
            <person name="Land M.L."/>
            <person name="Hauser L.J."/>
            <person name="Kyrpides N.C."/>
            <person name="Ivanova N.N."/>
            <person name="Mikhailova N."/>
            <person name="Pagani I."/>
            <person name="Woyke T."/>
            <person name="Arkin A.P."/>
            <person name="Dehal P."/>
            <person name="Chivian D."/>
            <person name="Criddle C.S."/>
            <person name="Wu W."/>
            <person name="Chakraborty R."/>
            <person name="Hazen T.C."/>
            <person name="Fields M.W."/>
        </authorList>
    </citation>
    <scope>NUCLEOTIDE SEQUENCE [LARGE SCALE GENOMIC DNA]</scope>
    <source>
        <strain evidence="6">FW-101-2B</strain>
    </source>
</reference>
<dbReference type="InterPro" id="IPR050595">
    <property type="entry name" value="Bact_response_regulator"/>
</dbReference>
<dbReference type="RefSeq" id="WP_009182486.1">
    <property type="nucleotide sequence ID" value="NZ_CM001368.1"/>
</dbReference>
<dbReference type="SUPFAM" id="SSF52172">
    <property type="entry name" value="CheY-like"/>
    <property type="match status" value="1"/>
</dbReference>
<evidence type="ECO:0000313" key="5">
    <source>
        <dbReference type="EMBL" id="EHJ49136.1"/>
    </source>
</evidence>
<dbReference type="HOGENOM" id="CLU_000445_69_17_7"/>
<dbReference type="InterPro" id="IPR011006">
    <property type="entry name" value="CheY-like_superfamily"/>
</dbReference>
<dbReference type="SMART" id="SM00448">
    <property type="entry name" value="REC"/>
    <property type="match status" value="1"/>
</dbReference>
<dbReference type="GO" id="GO:0000160">
    <property type="term" value="P:phosphorelay signal transduction system"/>
    <property type="evidence" value="ECO:0007669"/>
    <property type="project" value="UniProtKB-KW"/>
</dbReference>
<keyword evidence="6" id="KW-1185">Reference proteome</keyword>
<proteinExistence type="predicted"/>
<evidence type="ECO:0000259" key="4">
    <source>
        <dbReference type="PROSITE" id="PS50110"/>
    </source>
</evidence>
<dbReference type="Gene3D" id="3.40.50.2300">
    <property type="match status" value="1"/>
</dbReference>
<sequence length="128" mass="13669">MKNVKALVADDSSAMLHVLKRILHKIGIEEVLTAANGEKAWELLESGAAIDLVFADLKMPRISGIALLDRVRASAKWGALPVVIISSEAETATILEAGKHGATAYVVKPFSVEKITGVVKKILQPEDA</sequence>
<dbReference type="EMBL" id="CM001368">
    <property type="protein sequence ID" value="EHJ49136.1"/>
    <property type="molecule type" value="Genomic_DNA"/>
</dbReference>
<keyword evidence="2" id="KW-0902">Two-component regulatory system</keyword>
<keyword evidence="1 3" id="KW-0597">Phosphoprotein</keyword>
<dbReference type="OrthoDB" id="281471at2"/>
<evidence type="ECO:0000256" key="3">
    <source>
        <dbReference type="PROSITE-ProRule" id="PRU00169"/>
    </source>
</evidence>
<dbReference type="InterPro" id="IPR001789">
    <property type="entry name" value="Sig_transdc_resp-reg_receiver"/>
</dbReference>
<feature type="modified residue" description="4-aspartylphosphate" evidence="3">
    <location>
        <position position="56"/>
    </location>
</feature>
<dbReference type="PROSITE" id="PS50110">
    <property type="entry name" value="RESPONSE_REGULATORY"/>
    <property type="match status" value="1"/>
</dbReference>
<evidence type="ECO:0000256" key="1">
    <source>
        <dbReference type="ARBA" id="ARBA00022553"/>
    </source>
</evidence>
<dbReference type="PANTHER" id="PTHR44591:SF14">
    <property type="entry name" value="PROTEIN PILG"/>
    <property type="match status" value="1"/>
</dbReference>
<dbReference type="STRING" id="694327.DFW101_3136"/>
<dbReference type="PANTHER" id="PTHR44591">
    <property type="entry name" value="STRESS RESPONSE REGULATOR PROTEIN 1"/>
    <property type="match status" value="1"/>
</dbReference>
<dbReference type="AlphaFoldDB" id="G7Q8P9"/>
<name>G7Q8P9_9BACT</name>
<evidence type="ECO:0000256" key="2">
    <source>
        <dbReference type="ARBA" id="ARBA00023012"/>
    </source>
</evidence>
<gene>
    <name evidence="5" type="ORF">DFW101_3136</name>
</gene>
<accession>G7Q8P9</accession>
<protein>
    <submittedName>
        <fullName evidence="5">Response regulator receiver protein</fullName>
    </submittedName>
</protein>
<dbReference type="eggNOG" id="COG0745">
    <property type="taxonomic scope" value="Bacteria"/>
</dbReference>
<dbReference type="Pfam" id="PF00072">
    <property type="entry name" value="Response_reg"/>
    <property type="match status" value="1"/>
</dbReference>
<evidence type="ECO:0000313" key="6">
    <source>
        <dbReference type="Proteomes" id="UP000004662"/>
    </source>
</evidence>
<dbReference type="Proteomes" id="UP000004662">
    <property type="component" value="Chromosome"/>
</dbReference>
<organism evidence="5 6">
    <name type="scientific">Solidesulfovibrio carbinoliphilus subsp. oakridgensis</name>
    <dbReference type="NCBI Taxonomy" id="694327"/>
    <lineage>
        <taxon>Bacteria</taxon>
        <taxon>Pseudomonadati</taxon>
        <taxon>Thermodesulfobacteriota</taxon>
        <taxon>Desulfovibrionia</taxon>
        <taxon>Desulfovibrionales</taxon>
        <taxon>Desulfovibrionaceae</taxon>
        <taxon>Solidesulfovibrio</taxon>
    </lineage>
</organism>